<name>V4C4T8_LOTGI</name>
<dbReference type="InterPro" id="IPR011333">
    <property type="entry name" value="SKP1/BTB/POZ_sf"/>
</dbReference>
<protein>
    <recommendedName>
        <fullName evidence="1">BTB domain-containing protein</fullName>
    </recommendedName>
</protein>
<dbReference type="PANTHER" id="PTHR45632:SF13">
    <property type="entry name" value="KELCH-LIKE PROTEIN 26"/>
    <property type="match status" value="1"/>
</dbReference>
<sequence length="93" mass="10258">MEIKLKDDGYSDDLITTLNTFRKRGEFCDLTLKVGNEKVFASRVILAANSQYFRSMFSGGFCESSSPTTEIDLTGIATSISIVEHCIDSLYSG</sequence>
<keyword evidence="3" id="KW-1185">Reference proteome</keyword>
<gene>
    <name evidence="2" type="ORF">LOTGIDRAFT_143975</name>
</gene>
<feature type="domain" description="BTB" evidence="1">
    <location>
        <begin position="28"/>
        <end position="93"/>
    </location>
</feature>
<dbReference type="HOGENOM" id="CLU_2405680_0_0_1"/>
<dbReference type="Pfam" id="PF00651">
    <property type="entry name" value="BTB"/>
    <property type="match status" value="1"/>
</dbReference>
<accession>V4C4T8</accession>
<evidence type="ECO:0000259" key="1">
    <source>
        <dbReference type="PROSITE" id="PS50097"/>
    </source>
</evidence>
<proteinExistence type="predicted"/>
<dbReference type="AlphaFoldDB" id="V4C4T8"/>
<dbReference type="SUPFAM" id="SSF54695">
    <property type="entry name" value="POZ domain"/>
    <property type="match status" value="1"/>
</dbReference>
<dbReference type="STRING" id="225164.V4C4T8"/>
<feature type="non-terminal residue" evidence="2">
    <location>
        <position position="93"/>
    </location>
</feature>
<reference evidence="2 3" key="1">
    <citation type="journal article" date="2013" name="Nature">
        <title>Insights into bilaterian evolution from three spiralian genomes.</title>
        <authorList>
            <person name="Simakov O."/>
            <person name="Marletaz F."/>
            <person name="Cho S.J."/>
            <person name="Edsinger-Gonzales E."/>
            <person name="Havlak P."/>
            <person name="Hellsten U."/>
            <person name="Kuo D.H."/>
            <person name="Larsson T."/>
            <person name="Lv J."/>
            <person name="Arendt D."/>
            <person name="Savage R."/>
            <person name="Osoegawa K."/>
            <person name="de Jong P."/>
            <person name="Grimwood J."/>
            <person name="Chapman J.A."/>
            <person name="Shapiro H."/>
            <person name="Aerts A."/>
            <person name="Otillar R.P."/>
            <person name="Terry A.Y."/>
            <person name="Boore J.L."/>
            <person name="Grigoriev I.V."/>
            <person name="Lindberg D.R."/>
            <person name="Seaver E.C."/>
            <person name="Weisblat D.A."/>
            <person name="Putnam N.H."/>
            <person name="Rokhsar D.S."/>
        </authorList>
    </citation>
    <scope>NUCLEOTIDE SEQUENCE [LARGE SCALE GENOMIC DNA]</scope>
</reference>
<dbReference type="OMA" id="KERILCD"/>
<dbReference type="KEGG" id="lgi:LOTGIDRAFT_143975"/>
<evidence type="ECO:0000313" key="3">
    <source>
        <dbReference type="Proteomes" id="UP000030746"/>
    </source>
</evidence>
<dbReference type="PROSITE" id="PS50097">
    <property type="entry name" value="BTB"/>
    <property type="match status" value="1"/>
</dbReference>
<dbReference type="OrthoDB" id="10261408at2759"/>
<dbReference type="PANTHER" id="PTHR45632">
    <property type="entry name" value="LD33804P"/>
    <property type="match status" value="1"/>
</dbReference>
<dbReference type="EMBL" id="KB201451">
    <property type="protein sequence ID" value="ESO96589.1"/>
    <property type="molecule type" value="Genomic_DNA"/>
</dbReference>
<dbReference type="GeneID" id="20234768"/>
<dbReference type="Gene3D" id="3.30.710.10">
    <property type="entry name" value="Potassium Channel Kv1.1, Chain A"/>
    <property type="match status" value="1"/>
</dbReference>
<dbReference type="Proteomes" id="UP000030746">
    <property type="component" value="Unassembled WGS sequence"/>
</dbReference>
<organism evidence="2 3">
    <name type="scientific">Lottia gigantea</name>
    <name type="common">Giant owl limpet</name>
    <dbReference type="NCBI Taxonomy" id="225164"/>
    <lineage>
        <taxon>Eukaryota</taxon>
        <taxon>Metazoa</taxon>
        <taxon>Spiralia</taxon>
        <taxon>Lophotrochozoa</taxon>
        <taxon>Mollusca</taxon>
        <taxon>Gastropoda</taxon>
        <taxon>Patellogastropoda</taxon>
        <taxon>Lottioidea</taxon>
        <taxon>Lottiidae</taxon>
        <taxon>Lottia</taxon>
    </lineage>
</organism>
<dbReference type="RefSeq" id="XP_009052725.1">
    <property type="nucleotide sequence ID" value="XM_009054477.1"/>
</dbReference>
<dbReference type="CTD" id="20234768"/>
<dbReference type="InterPro" id="IPR000210">
    <property type="entry name" value="BTB/POZ_dom"/>
</dbReference>
<evidence type="ECO:0000313" key="2">
    <source>
        <dbReference type="EMBL" id="ESO96589.1"/>
    </source>
</evidence>